<gene>
    <name evidence="1" type="ORF">OsI_38283</name>
</gene>
<reference evidence="1 2" key="1">
    <citation type="journal article" date="2005" name="PLoS Biol.">
        <title>The genomes of Oryza sativa: a history of duplications.</title>
        <authorList>
            <person name="Yu J."/>
            <person name="Wang J."/>
            <person name="Lin W."/>
            <person name="Li S."/>
            <person name="Li H."/>
            <person name="Zhou J."/>
            <person name="Ni P."/>
            <person name="Dong W."/>
            <person name="Hu S."/>
            <person name="Zeng C."/>
            <person name="Zhang J."/>
            <person name="Zhang Y."/>
            <person name="Li R."/>
            <person name="Xu Z."/>
            <person name="Li S."/>
            <person name="Li X."/>
            <person name="Zheng H."/>
            <person name="Cong L."/>
            <person name="Lin L."/>
            <person name="Yin J."/>
            <person name="Geng J."/>
            <person name="Li G."/>
            <person name="Shi J."/>
            <person name="Liu J."/>
            <person name="Lv H."/>
            <person name="Li J."/>
            <person name="Wang J."/>
            <person name="Deng Y."/>
            <person name="Ran L."/>
            <person name="Shi X."/>
            <person name="Wang X."/>
            <person name="Wu Q."/>
            <person name="Li C."/>
            <person name="Ren X."/>
            <person name="Wang J."/>
            <person name="Wang X."/>
            <person name="Li D."/>
            <person name="Liu D."/>
            <person name="Zhang X."/>
            <person name="Ji Z."/>
            <person name="Zhao W."/>
            <person name="Sun Y."/>
            <person name="Zhang Z."/>
            <person name="Bao J."/>
            <person name="Han Y."/>
            <person name="Dong L."/>
            <person name="Ji J."/>
            <person name="Chen P."/>
            <person name="Wu S."/>
            <person name="Liu J."/>
            <person name="Xiao Y."/>
            <person name="Bu D."/>
            <person name="Tan J."/>
            <person name="Yang L."/>
            <person name="Ye C."/>
            <person name="Zhang J."/>
            <person name="Xu J."/>
            <person name="Zhou Y."/>
            <person name="Yu Y."/>
            <person name="Zhang B."/>
            <person name="Zhuang S."/>
            <person name="Wei H."/>
            <person name="Liu B."/>
            <person name="Lei M."/>
            <person name="Yu H."/>
            <person name="Li Y."/>
            <person name="Xu H."/>
            <person name="Wei S."/>
            <person name="He X."/>
            <person name="Fang L."/>
            <person name="Zhang Z."/>
            <person name="Zhang Y."/>
            <person name="Huang X."/>
            <person name="Su Z."/>
            <person name="Tong W."/>
            <person name="Li J."/>
            <person name="Tong Z."/>
            <person name="Li S."/>
            <person name="Ye J."/>
            <person name="Wang L."/>
            <person name="Fang L."/>
            <person name="Lei T."/>
            <person name="Chen C."/>
            <person name="Chen H."/>
            <person name="Xu Z."/>
            <person name="Li H."/>
            <person name="Huang H."/>
            <person name="Zhang F."/>
            <person name="Xu H."/>
            <person name="Li N."/>
            <person name="Zhao C."/>
            <person name="Li S."/>
            <person name="Dong L."/>
            <person name="Huang Y."/>
            <person name="Li L."/>
            <person name="Xi Y."/>
            <person name="Qi Q."/>
            <person name="Li W."/>
            <person name="Zhang B."/>
            <person name="Hu W."/>
            <person name="Zhang Y."/>
            <person name="Tian X."/>
            <person name="Jiao Y."/>
            <person name="Liang X."/>
            <person name="Jin J."/>
            <person name="Gao L."/>
            <person name="Zheng W."/>
            <person name="Hao B."/>
            <person name="Liu S."/>
            <person name="Wang W."/>
            <person name="Yuan L."/>
            <person name="Cao M."/>
            <person name="McDermott J."/>
            <person name="Samudrala R."/>
            <person name="Wang J."/>
            <person name="Wong G.K."/>
            <person name="Yang H."/>
        </authorList>
    </citation>
    <scope>NUCLEOTIDE SEQUENCE [LARGE SCALE GENOMIC DNA]</scope>
    <source>
        <strain evidence="2">cv. 93-11</strain>
    </source>
</reference>
<evidence type="ECO:0000313" key="2">
    <source>
        <dbReference type="Proteomes" id="UP000007015"/>
    </source>
</evidence>
<keyword evidence="2" id="KW-1185">Reference proteome</keyword>
<proteinExistence type="predicted"/>
<sequence length="90" mass="10284">MEREMDSPPRVPPDRRSRLLRPAGGVSWSFFGGGFSALRAYRSWIRRKRASKLLDGRARDRFGFLCCGSSGRPEALFINLKHLVDVMEND</sequence>
<protein>
    <submittedName>
        <fullName evidence="1">Uncharacterized protein</fullName>
    </submittedName>
</protein>
<name>A2ZKD0_ORYSI</name>
<dbReference type="EMBL" id="CM000137">
    <property type="protein sequence ID" value="EAY83064.1"/>
    <property type="molecule type" value="Genomic_DNA"/>
</dbReference>
<dbReference type="Proteomes" id="UP000007015">
    <property type="component" value="Chromosome 12"/>
</dbReference>
<accession>A2ZKD0</accession>
<dbReference type="Gramene" id="BGIOSGA036215-TA">
    <property type="protein sequence ID" value="BGIOSGA036215-PA"/>
    <property type="gene ID" value="BGIOSGA036215"/>
</dbReference>
<evidence type="ECO:0000313" key="1">
    <source>
        <dbReference type="EMBL" id="EAY83064.1"/>
    </source>
</evidence>
<dbReference type="AlphaFoldDB" id="A2ZKD0"/>
<organism evidence="1 2">
    <name type="scientific">Oryza sativa subsp. indica</name>
    <name type="common">Rice</name>
    <dbReference type="NCBI Taxonomy" id="39946"/>
    <lineage>
        <taxon>Eukaryota</taxon>
        <taxon>Viridiplantae</taxon>
        <taxon>Streptophyta</taxon>
        <taxon>Embryophyta</taxon>
        <taxon>Tracheophyta</taxon>
        <taxon>Spermatophyta</taxon>
        <taxon>Magnoliopsida</taxon>
        <taxon>Liliopsida</taxon>
        <taxon>Poales</taxon>
        <taxon>Poaceae</taxon>
        <taxon>BOP clade</taxon>
        <taxon>Oryzoideae</taxon>
        <taxon>Oryzeae</taxon>
        <taxon>Oryzinae</taxon>
        <taxon>Oryza</taxon>
        <taxon>Oryza sativa</taxon>
    </lineage>
</organism>
<dbReference type="HOGENOM" id="CLU_2444763_0_0_1"/>